<keyword evidence="1" id="KW-0472">Membrane</keyword>
<protein>
    <submittedName>
        <fullName evidence="2">Uncharacterized protein</fullName>
    </submittedName>
</protein>
<reference evidence="3" key="1">
    <citation type="journal article" date="2022" name="Int. J. Syst. Evol. Microbiol.">
        <title>Anaeromyxobacter oryzae sp. nov., Anaeromyxobacter diazotrophicus sp. nov. and Anaeromyxobacter paludicola sp. nov., isolated from paddy soils.</title>
        <authorList>
            <person name="Itoh H."/>
            <person name="Xu Z."/>
            <person name="Mise K."/>
            <person name="Masuda Y."/>
            <person name="Ushijima N."/>
            <person name="Hayakawa C."/>
            <person name="Shiratori Y."/>
            <person name="Senoo K."/>
        </authorList>
    </citation>
    <scope>NUCLEOTIDE SEQUENCE [LARGE SCALE GENOMIC DNA]</scope>
    <source>
        <strain evidence="3">Red232</strain>
    </source>
</reference>
<keyword evidence="3" id="KW-1185">Reference proteome</keyword>
<dbReference type="EMBL" id="AP025591">
    <property type="protein sequence ID" value="BDG03334.1"/>
    <property type="molecule type" value="Genomic_DNA"/>
</dbReference>
<feature type="transmembrane region" description="Helical" evidence="1">
    <location>
        <begin position="136"/>
        <end position="157"/>
    </location>
</feature>
<dbReference type="RefSeq" id="WP_248361256.1">
    <property type="nucleotide sequence ID" value="NZ_AP025591.1"/>
</dbReference>
<evidence type="ECO:0000313" key="2">
    <source>
        <dbReference type="EMBL" id="BDG03334.1"/>
    </source>
</evidence>
<evidence type="ECO:0000256" key="1">
    <source>
        <dbReference type="SAM" id="Phobius"/>
    </source>
</evidence>
<sequence length="210" mass="21426">MIALALAAGGGGERILLCRPKILGDPALSRAESVIAAARDGDGRFLDYGVACEDAAEGARAARRAGLPHAIATTAEGRADGSRFLLVLADSDTSAVRARSALEVAPGDDAVRPLHAAFDKLLQALPPEPGPRPAHVAAWTVVGVGVAALVAGVVFTIGARDAADRAASATDLDAQITARKDWETKRRNAGIAYGVGGALVAGGLVWRFGF</sequence>
<organism evidence="2 3">
    <name type="scientific">Anaeromyxobacter oryzae</name>
    <dbReference type="NCBI Taxonomy" id="2918170"/>
    <lineage>
        <taxon>Bacteria</taxon>
        <taxon>Pseudomonadati</taxon>
        <taxon>Myxococcota</taxon>
        <taxon>Myxococcia</taxon>
        <taxon>Myxococcales</taxon>
        <taxon>Cystobacterineae</taxon>
        <taxon>Anaeromyxobacteraceae</taxon>
        <taxon>Anaeromyxobacter</taxon>
    </lineage>
</organism>
<keyword evidence="1" id="KW-0812">Transmembrane</keyword>
<name>A0ABN6MQR7_9BACT</name>
<accession>A0ABN6MQR7</accession>
<keyword evidence="1" id="KW-1133">Transmembrane helix</keyword>
<gene>
    <name evidence="2" type="ORF">AMOR_23300</name>
</gene>
<proteinExistence type="predicted"/>
<evidence type="ECO:0000313" key="3">
    <source>
        <dbReference type="Proteomes" id="UP001162891"/>
    </source>
</evidence>
<dbReference type="Proteomes" id="UP001162891">
    <property type="component" value="Chromosome"/>
</dbReference>
<feature type="transmembrane region" description="Helical" evidence="1">
    <location>
        <begin position="189"/>
        <end position="209"/>
    </location>
</feature>